<accession>A0AAW6RIQ9</accession>
<keyword evidence="2" id="KW-1185">Reference proteome</keyword>
<name>A0AAW6RIQ9_9BURK</name>
<evidence type="ECO:0000313" key="1">
    <source>
        <dbReference type="EMBL" id="MDG9698396.1"/>
    </source>
</evidence>
<sequence length="61" mass="6653">MQPEHGQAFKGQMDAPHRLLLDEMARCQLAASMVTHDVTEAVACPCTAISMVSQPRVRLAC</sequence>
<dbReference type="EMBL" id="JARVII010000002">
    <property type="protein sequence ID" value="MDG9698396.1"/>
    <property type="molecule type" value="Genomic_DNA"/>
</dbReference>
<dbReference type="AlphaFoldDB" id="A0AAW6RIQ9"/>
<dbReference type="Proteomes" id="UP001237156">
    <property type="component" value="Unassembled WGS sequence"/>
</dbReference>
<comment type="caution">
    <text evidence="1">The sequence shown here is derived from an EMBL/GenBank/DDBJ whole genome shotgun (WGS) entry which is preliminary data.</text>
</comment>
<proteinExistence type="predicted"/>
<gene>
    <name evidence="1" type="ORF">QB898_01450</name>
</gene>
<reference evidence="1 2" key="1">
    <citation type="submission" date="2023-04" db="EMBL/GenBank/DDBJ databases">
        <title>Ottowia paracancer sp. nov., isolated from human stomach.</title>
        <authorList>
            <person name="Song Y."/>
        </authorList>
    </citation>
    <scope>NUCLEOTIDE SEQUENCE [LARGE SCALE GENOMIC DNA]</scope>
    <source>
        <strain evidence="1 2">10c7w1</strain>
    </source>
</reference>
<organism evidence="1 2">
    <name type="scientific">Ottowia cancrivicina</name>
    <dbReference type="NCBI Taxonomy" id="3040346"/>
    <lineage>
        <taxon>Bacteria</taxon>
        <taxon>Pseudomonadati</taxon>
        <taxon>Pseudomonadota</taxon>
        <taxon>Betaproteobacteria</taxon>
        <taxon>Burkholderiales</taxon>
        <taxon>Comamonadaceae</taxon>
        <taxon>Ottowia</taxon>
    </lineage>
</organism>
<protein>
    <submittedName>
        <fullName evidence="1">Uncharacterized protein</fullName>
    </submittedName>
</protein>
<evidence type="ECO:0000313" key="2">
    <source>
        <dbReference type="Proteomes" id="UP001237156"/>
    </source>
</evidence>